<name>U5ERN2_9DIPT</name>
<feature type="coiled-coil region" evidence="1">
    <location>
        <begin position="240"/>
        <end position="267"/>
    </location>
</feature>
<evidence type="ECO:0000256" key="2">
    <source>
        <dbReference type="SAM" id="MobiDB-lite"/>
    </source>
</evidence>
<dbReference type="EMBL" id="GANO01003652">
    <property type="protein sequence ID" value="JAB56219.1"/>
    <property type="molecule type" value="mRNA"/>
</dbReference>
<protein>
    <submittedName>
        <fullName evidence="3">Putative m-type 9 protein</fullName>
    </submittedName>
</protein>
<feature type="compositionally biased region" description="Basic and acidic residues" evidence="2">
    <location>
        <begin position="160"/>
        <end position="174"/>
    </location>
</feature>
<dbReference type="AlphaFoldDB" id="U5ERN2"/>
<accession>U5ERN2</accession>
<proteinExistence type="evidence at transcript level"/>
<dbReference type="GO" id="GO:0005634">
    <property type="term" value="C:nucleus"/>
    <property type="evidence" value="ECO:0007669"/>
    <property type="project" value="TreeGrafter"/>
</dbReference>
<evidence type="ECO:0000256" key="1">
    <source>
        <dbReference type="SAM" id="Coils"/>
    </source>
</evidence>
<feature type="compositionally biased region" description="Basic residues" evidence="2">
    <location>
        <begin position="65"/>
        <end position="75"/>
    </location>
</feature>
<sequence>KKRKIPVPKRHGIRDPLKRLADEYEKIKDSINNPPKERDAQEIPNSMKRFIRMKTEFNGNLKQQNPRKKSKQKQPKKLEFGNTYFVQQPKENEQSFLERAKRENNNRLNESKFAAKFNVNIQRDEKTGMIKLLKRTKHEIDEILNEKHMNTKSSKKKPKNKVESEKKLKHSEKMKLKKQKKLQSKVQEEEELLNEYQIDVVKFGEIVHEPPTLNIKPRYADRLDGAPRPGKKSLLLNSILETSIDLNDQKQTELKEVKNKKKSKLNKVVKVNLKGKRKKLPLHTRLVLEKERDNMIKMYRETKKKGLK</sequence>
<dbReference type="PANTHER" id="PTHR21838:SF2">
    <property type="entry name" value="COILED-COIL DOMAIN-CONTAINING PROTEIN 137"/>
    <property type="match status" value="1"/>
</dbReference>
<keyword evidence="1" id="KW-0175">Coiled coil</keyword>
<feature type="non-terminal residue" evidence="3">
    <location>
        <position position="1"/>
    </location>
</feature>
<dbReference type="InterPro" id="IPR026680">
    <property type="entry name" value="CCDC137"/>
</dbReference>
<reference evidence="3" key="1">
    <citation type="journal article" date="2014" name="Insect Biochem. Mol. Biol.">
        <title>An insight into the sialome of the frog biting fly, Corethrella appendiculata.</title>
        <authorList>
            <person name="Ribeiro J.M.C."/>
            <person name="Chagas A.C."/>
            <person name="Pham V.M."/>
            <person name="Lounibos L.P."/>
            <person name="Calvo E."/>
        </authorList>
    </citation>
    <scope>NUCLEOTIDE SEQUENCE</scope>
    <source>
        <tissue evidence="3">Salivary glands</tissue>
    </source>
</reference>
<evidence type="ECO:0000313" key="3">
    <source>
        <dbReference type="EMBL" id="JAB56219.1"/>
    </source>
</evidence>
<dbReference type="PANTHER" id="PTHR21838">
    <property type="entry name" value="COILED-COIL DOMAIN-CONTAINING PROTEIN 137"/>
    <property type="match status" value="1"/>
</dbReference>
<organism evidence="3">
    <name type="scientific">Corethrella appendiculata</name>
    <dbReference type="NCBI Taxonomy" id="1370023"/>
    <lineage>
        <taxon>Eukaryota</taxon>
        <taxon>Metazoa</taxon>
        <taxon>Ecdysozoa</taxon>
        <taxon>Arthropoda</taxon>
        <taxon>Hexapoda</taxon>
        <taxon>Insecta</taxon>
        <taxon>Pterygota</taxon>
        <taxon>Neoptera</taxon>
        <taxon>Endopterygota</taxon>
        <taxon>Diptera</taxon>
        <taxon>Nematocera</taxon>
        <taxon>Culicoidea</taxon>
        <taxon>Chaoboridae</taxon>
        <taxon>Corethrella</taxon>
    </lineage>
</organism>
<feature type="region of interest" description="Disordered" evidence="2">
    <location>
        <begin position="147"/>
        <end position="181"/>
    </location>
</feature>
<feature type="region of interest" description="Disordered" evidence="2">
    <location>
        <begin position="56"/>
        <end position="82"/>
    </location>
</feature>